<sequence length="126" mass="14063">MRTNRSETRSISIQATPDTVLDLVGDAQALPRWAPNFATSVRAEDGHWVVDDELHIDLRVDRALGTVDILRVHRLPAGAYSRVVPNGDGSEYLFTLFFPDGTEEAAVTRQMAIVEEELRTIRALCE</sequence>
<proteinExistence type="predicted"/>
<dbReference type="InterPro" id="IPR019587">
    <property type="entry name" value="Polyketide_cyclase/dehydratase"/>
</dbReference>
<dbReference type="InterPro" id="IPR023393">
    <property type="entry name" value="START-like_dom_sf"/>
</dbReference>
<gene>
    <name evidence="1" type="ORF">OM076_14335</name>
</gene>
<organism evidence="1 2">
    <name type="scientific">Solirubrobacter ginsenosidimutans</name>
    <dbReference type="NCBI Taxonomy" id="490573"/>
    <lineage>
        <taxon>Bacteria</taxon>
        <taxon>Bacillati</taxon>
        <taxon>Actinomycetota</taxon>
        <taxon>Thermoleophilia</taxon>
        <taxon>Solirubrobacterales</taxon>
        <taxon>Solirubrobacteraceae</taxon>
        <taxon>Solirubrobacter</taxon>
    </lineage>
</organism>
<dbReference type="SUPFAM" id="SSF55961">
    <property type="entry name" value="Bet v1-like"/>
    <property type="match status" value="1"/>
</dbReference>
<evidence type="ECO:0000313" key="1">
    <source>
        <dbReference type="EMBL" id="MDA0161452.1"/>
    </source>
</evidence>
<dbReference type="Proteomes" id="UP001149140">
    <property type="component" value="Unassembled WGS sequence"/>
</dbReference>
<name>A0A9X3MU38_9ACTN</name>
<evidence type="ECO:0000313" key="2">
    <source>
        <dbReference type="Proteomes" id="UP001149140"/>
    </source>
</evidence>
<comment type="caution">
    <text evidence="1">The sequence shown here is derived from an EMBL/GenBank/DDBJ whole genome shotgun (WGS) entry which is preliminary data.</text>
</comment>
<dbReference type="Gene3D" id="3.30.530.20">
    <property type="match status" value="1"/>
</dbReference>
<dbReference type="RefSeq" id="WP_270040662.1">
    <property type="nucleotide sequence ID" value="NZ_JAPDOD010000012.1"/>
</dbReference>
<keyword evidence="2" id="KW-1185">Reference proteome</keyword>
<accession>A0A9X3MU38</accession>
<dbReference type="EMBL" id="JAPDOD010000012">
    <property type="protein sequence ID" value="MDA0161452.1"/>
    <property type="molecule type" value="Genomic_DNA"/>
</dbReference>
<dbReference type="Pfam" id="PF10604">
    <property type="entry name" value="Polyketide_cyc2"/>
    <property type="match status" value="1"/>
</dbReference>
<dbReference type="AlphaFoldDB" id="A0A9X3MU38"/>
<protein>
    <submittedName>
        <fullName evidence="1">SRPBCC family protein</fullName>
    </submittedName>
</protein>
<reference evidence="1" key="1">
    <citation type="submission" date="2022-10" db="EMBL/GenBank/DDBJ databases">
        <title>The WGS of Solirubrobacter ginsenosidimutans DSM 21036.</title>
        <authorList>
            <person name="Jiang Z."/>
        </authorList>
    </citation>
    <scope>NUCLEOTIDE SEQUENCE</scope>
    <source>
        <strain evidence="1">DSM 21036</strain>
    </source>
</reference>